<evidence type="ECO:0000313" key="2">
    <source>
        <dbReference type="EnsemblMetazoa" id="G32520.1:cds"/>
    </source>
</evidence>
<feature type="region of interest" description="Disordered" evidence="1">
    <location>
        <begin position="491"/>
        <end position="561"/>
    </location>
</feature>
<evidence type="ECO:0008006" key="4">
    <source>
        <dbReference type="Google" id="ProtNLM"/>
    </source>
</evidence>
<feature type="compositionally biased region" description="Basic and acidic residues" evidence="1">
    <location>
        <begin position="491"/>
        <end position="503"/>
    </location>
</feature>
<dbReference type="PANTHER" id="PTHR14187">
    <property type="entry name" value="ALPHA KINASE/ELONGATION FACTOR 2 KINASE"/>
    <property type="match status" value="1"/>
</dbReference>
<dbReference type="EnsemblMetazoa" id="G32520.1">
    <property type="protein sequence ID" value="G32520.1:cds"/>
    <property type="gene ID" value="G32520"/>
</dbReference>
<sequence length="561" mass="63919">MQKLHRDSVVKDLAGKPMKAMDIFAIYIKYLKDSLLKAINKCVHDFSHRDIDFVFLIPASCGDGAKMFMREAAIKAGIVACQLTIAFDEEAALVYCRHMHLENLQLFLMKRNEYVVVDIGEVHVDITVHKEDENGTLEEMILANGGEIGEILVNKEIEKFMETFGGKDIMKLFAEVDMEDYLNMIRSFEEQKYNRLGSRSIVKIDVPISLQEIIEHKYRGGITKSLQSTIYKDGVTYQQNRLCISKSVWKSFFQKAINNITNFIKEILTKTDAKDIIIIGRFADCEEIQQALLECFKTYRVAIPSDAGLAVLKGGVYFGHISNTKSIRFARYTYGVGMKRQYRSEENEDKKQGDIEELPLGKHEIYPLIRRGEQIESGFEYHVFHSLKTKLGKVECELYVSDQENPSCTDEKGCKLLGKMLLQLPSEENDTEIKEMGAVAARRAIDIEDLSFKNKATENKLLVQTTLNPKLFCWKYFDILHSSAESLRDAKETQHLRGSKQRDGSAFSSAREKKRDESVGTSESKKQQSSFAKKGKFAAEKNQKNTIGRGRNFNPKGSFRG</sequence>
<accession>A0A8W8MDV0</accession>
<dbReference type="PANTHER" id="PTHR14187:SF5">
    <property type="entry name" value="HEAT SHOCK 70 KDA PROTEIN 12A"/>
    <property type="match status" value="1"/>
</dbReference>
<feature type="compositionally biased region" description="Basic and acidic residues" evidence="1">
    <location>
        <begin position="510"/>
        <end position="526"/>
    </location>
</feature>
<evidence type="ECO:0000256" key="1">
    <source>
        <dbReference type="SAM" id="MobiDB-lite"/>
    </source>
</evidence>
<protein>
    <recommendedName>
        <fullName evidence="4">Heat shock 70 kDa protein 12A</fullName>
    </recommendedName>
</protein>
<dbReference type="Gene3D" id="3.30.420.40">
    <property type="match status" value="1"/>
</dbReference>
<proteinExistence type="predicted"/>
<name>A0A8W8MDV0_MAGGI</name>
<dbReference type="Proteomes" id="UP000005408">
    <property type="component" value="Unassembled WGS sequence"/>
</dbReference>
<organism evidence="2 3">
    <name type="scientific">Magallana gigas</name>
    <name type="common">Pacific oyster</name>
    <name type="synonym">Crassostrea gigas</name>
    <dbReference type="NCBI Taxonomy" id="29159"/>
    <lineage>
        <taxon>Eukaryota</taxon>
        <taxon>Metazoa</taxon>
        <taxon>Spiralia</taxon>
        <taxon>Lophotrochozoa</taxon>
        <taxon>Mollusca</taxon>
        <taxon>Bivalvia</taxon>
        <taxon>Autobranchia</taxon>
        <taxon>Pteriomorphia</taxon>
        <taxon>Ostreida</taxon>
        <taxon>Ostreoidea</taxon>
        <taxon>Ostreidae</taxon>
        <taxon>Magallana</taxon>
    </lineage>
</organism>
<dbReference type="SUPFAM" id="SSF53067">
    <property type="entry name" value="Actin-like ATPase domain"/>
    <property type="match status" value="1"/>
</dbReference>
<reference evidence="2" key="1">
    <citation type="submission" date="2022-08" db="UniProtKB">
        <authorList>
            <consortium name="EnsemblMetazoa"/>
        </authorList>
    </citation>
    <scope>IDENTIFICATION</scope>
    <source>
        <strain evidence="2">05x7-T-G4-1.051#20</strain>
    </source>
</reference>
<dbReference type="AlphaFoldDB" id="A0A8W8MDV0"/>
<keyword evidence="3" id="KW-1185">Reference proteome</keyword>
<evidence type="ECO:0000313" key="3">
    <source>
        <dbReference type="Proteomes" id="UP000005408"/>
    </source>
</evidence>
<dbReference type="InterPro" id="IPR043129">
    <property type="entry name" value="ATPase_NBD"/>
</dbReference>